<accession>A0A553P6F0</accession>
<dbReference type="PANTHER" id="PTHR39072">
    <property type="entry name" value="RE48511P"/>
    <property type="match status" value="1"/>
</dbReference>
<feature type="compositionally biased region" description="Polar residues" evidence="1">
    <location>
        <begin position="204"/>
        <end position="218"/>
    </location>
</feature>
<evidence type="ECO:0000256" key="1">
    <source>
        <dbReference type="SAM" id="MobiDB-lite"/>
    </source>
</evidence>
<feature type="compositionally biased region" description="Acidic residues" evidence="1">
    <location>
        <begin position="934"/>
        <end position="946"/>
    </location>
</feature>
<dbReference type="OrthoDB" id="6430068at2759"/>
<feature type="region of interest" description="Disordered" evidence="1">
    <location>
        <begin position="303"/>
        <end position="324"/>
    </location>
</feature>
<dbReference type="EMBL" id="VCGU01000007">
    <property type="protein sequence ID" value="TRY73267.1"/>
    <property type="molecule type" value="Genomic_DNA"/>
</dbReference>
<feature type="region of interest" description="Disordered" evidence="1">
    <location>
        <begin position="202"/>
        <end position="230"/>
    </location>
</feature>
<evidence type="ECO:0000313" key="3">
    <source>
        <dbReference type="EMBL" id="TRY73267.1"/>
    </source>
</evidence>
<feature type="region of interest" description="Disordered" evidence="1">
    <location>
        <begin position="985"/>
        <end position="1024"/>
    </location>
</feature>
<organism evidence="3 4">
    <name type="scientific">Tigriopus californicus</name>
    <name type="common">Marine copepod</name>
    <dbReference type="NCBI Taxonomy" id="6832"/>
    <lineage>
        <taxon>Eukaryota</taxon>
        <taxon>Metazoa</taxon>
        <taxon>Ecdysozoa</taxon>
        <taxon>Arthropoda</taxon>
        <taxon>Crustacea</taxon>
        <taxon>Multicrustacea</taxon>
        <taxon>Hexanauplia</taxon>
        <taxon>Copepoda</taxon>
        <taxon>Harpacticoida</taxon>
        <taxon>Harpacticidae</taxon>
        <taxon>Tigriopus</taxon>
    </lineage>
</organism>
<feature type="transmembrane region" description="Helical" evidence="2">
    <location>
        <begin position="72"/>
        <end position="91"/>
    </location>
</feature>
<feature type="compositionally biased region" description="Basic and acidic residues" evidence="1">
    <location>
        <begin position="824"/>
        <end position="834"/>
    </location>
</feature>
<proteinExistence type="predicted"/>
<protein>
    <submittedName>
        <fullName evidence="3">Uncharacterized protein</fullName>
    </submittedName>
</protein>
<dbReference type="Proteomes" id="UP000318571">
    <property type="component" value="Chromosome 3"/>
</dbReference>
<feature type="compositionally biased region" description="Low complexity" evidence="1">
    <location>
        <begin position="219"/>
        <end position="230"/>
    </location>
</feature>
<evidence type="ECO:0000313" key="4">
    <source>
        <dbReference type="Proteomes" id="UP000318571"/>
    </source>
</evidence>
<feature type="region of interest" description="Disordered" evidence="1">
    <location>
        <begin position="738"/>
        <end position="951"/>
    </location>
</feature>
<feature type="compositionally biased region" description="Basic and acidic residues" evidence="1">
    <location>
        <begin position="673"/>
        <end position="691"/>
    </location>
</feature>
<feature type="compositionally biased region" description="Basic and acidic residues" evidence="1">
    <location>
        <begin position="25"/>
        <end position="37"/>
    </location>
</feature>
<feature type="compositionally biased region" description="Basic and acidic residues" evidence="1">
    <location>
        <begin position="742"/>
        <end position="752"/>
    </location>
</feature>
<dbReference type="OMA" id="XATETIV"/>
<keyword evidence="2" id="KW-0472">Membrane</keyword>
<keyword evidence="4" id="KW-1185">Reference proteome</keyword>
<feature type="compositionally biased region" description="Polar residues" evidence="1">
    <location>
        <begin position="810"/>
        <end position="823"/>
    </location>
</feature>
<gene>
    <name evidence="3" type="ORF">TCAL_02204</name>
</gene>
<evidence type="ECO:0000256" key="2">
    <source>
        <dbReference type="SAM" id="Phobius"/>
    </source>
</evidence>
<keyword evidence="2" id="KW-0812">Transmembrane</keyword>
<sequence>MYGWNSVARRSGSRPKRSASLPRSISKELRQRQQIDRLRKLEKEQMTGSQGSDGPGPSPKGCFCQIGSSFKAVMFLLLILAATGALGFWLYQNKFGPNAIQDPHLPNLPSVSTLKPRQGKDLNLSDKLEENTQNQTIPNKIIHDSDPDLYIDFEGKLHKVSDLKEGKKTFLTNDGRLVVLEEDFEETEYGTTTFETLMSTTEEIGSQPTDSSTQVEQPTTTGTGLNENNGAEEVVEDQLTVPEHPQNETFSTLVETSLVTKTLVIEWSSTVTKSIIQSVSGLAVTSVHAQGDDEDLVVIYGTASDSSLTPPSSSASPRTPRASNYQPSLHTFTVGREASATFQSSVEVDDTPVVHPTRIFGGLDSVFGQPFQDSKTLNSLVTKTVTGFLDFVTTVGNTVIVFTPQTTAVEATSRIITTTLASIQTSTSEALERLTRVLSTADPSNSVPKVTSSEVITTSPFDERPSFGLEELFNKFERPKFPRLAPSTPESGSNAIKENLKAFIRPSSVIKETDTQHEGVTTLSNGVVEVDGASDAPTFDKASIEPAVGIIEDDFHVFTKTQQAAPTVTQVASTTLYSDFIEGDSHVGLVTQTGGTLIAHGVTTVHSTRVFGTYMDDGQYAQVVQSTSKIFEDEIKATPVANFGTVLHVTEKPSFGVNVPTQDEYQLDDDYVEEPKQEEEPKSSNQEDAKSSGEGVGSVEVISSNANPIGGYTHPVAIRKNSAVSDFKERLKSRYAQFKKSLKQEDNRRDSSFGRGSVQPLSGRLPTSSNVRGLQSGARKERQRFSSNSESSYGNKDTEEDDEEVEIIKPSQSVRTRVQNSNRGFKDRIRDRSRGSYRNRAHTKEVETTTPREKDLEASPSAYQETTVENVRLGGRRKVNRFRNRISAARRKPNTTPSSPAPTFISKRGKGSYGSSKLSRPRLGSSTSSSNYGDDSEEEEDEEEDTSSTGAKVEFKKFNRFSRPDLRQSLLQKILNKGGKSKGILTVEEQEEANKEADLEDSEESLEDETTLQDLGSSSVKDEDLQTTLDATTVYPETLSSSAFLEVATIRSPYSFNFEEGMSTRFITVTRTFTSDIKPSKTEEPDYKTSSPLFQTETIPAPENILTSSLPDFHPYEISSSIETLPAVHLASSSGGTPPLKTVTETFSTKELMLKTSLLPIVVNGQTKLHTLTQSYYVTRLVEAVKTIPPMDSYEFIPTKAFTDFSNVLDEAGSEKREQLLPGELEFSEQDEFSDGPHEIRVRPPPGFTDDLALIGSKFDPVDSMEKQHNPGIVNLKSKDTPTLQPSFGQQPSSLNPFSLAGLLGQKSQNTPSLPAFNPLSAFSPEQIRHLALLQYLQNPFGGLGGLPNLALGGINPSQNHAPNQAQNQGGQVVASKPVIRTETLFTTKTVPLMFGNKKMETTITSAIGVTTVTEYQPELRTAGPNPSLPTNPGLAFGNPFNPAAALGLQPSFQVTSDAVVKDTVIPSTVTKEVKITFRNVPTVTRLTSTTMVTTQITEYVTRTIQAAPTLNPGHGFNPYAALLG</sequence>
<dbReference type="PANTHER" id="PTHR39072:SF3">
    <property type="entry name" value="RE48511P"/>
    <property type="match status" value="1"/>
</dbReference>
<name>A0A553P6F0_TIGCA</name>
<feature type="region of interest" description="Disordered" evidence="1">
    <location>
        <begin position="672"/>
        <end position="697"/>
    </location>
</feature>
<comment type="caution">
    <text evidence="3">The sequence shown here is derived from an EMBL/GenBank/DDBJ whole genome shotgun (WGS) entry which is preliminary data.</text>
</comment>
<feature type="compositionally biased region" description="Acidic residues" evidence="1">
    <location>
        <begin position="998"/>
        <end position="1011"/>
    </location>
</feature>
<reference evidence="3 4" key="1">
    <citation type="journal article" date="2018" name="Nat. Ecol. Evol.">
        <title>Genomic signatures of mitonuclear coevolution across populations of Tigriopus californicus.</title>
        <authorList>
            <person name="Barreto F.S."/>
            <person name="Watson E.T."/>
            <person name="Lima T.G."/>
            <person name="Willett C.S."/>
            <person name="Edmands S."/>
            <person name="Li W."/>
            <person name="Burton R.S."/>
        </authorList>
    </citation>
    <scope>NUCLEOTIDE SEQUENCE [LARGE SCALE GENOMIC DNA]</scope>
    <source>
        <strain evidence="3 4">San Diego</strain>
    </source>
</reference>
<feature type="compositionally biased region" description="Low complexity" evidence="1">
    <location>
        <begin position="303"/>
        <end position="323"/>
    </location>
</feature>
<feature type="compositionally biased region" description="Basic and acidic residues" evidence="1">
    <location>
        <begin position="842"/>
        <end position="857"/>
    </location>
</feature>
<feature type="compositionally biased region" description="Basic residues" evidence="1">
    <location>
        <begin position="874"/>
        <end position="893"/>
    </location>
</feature>
<feature type="region of interest" description="Disordered" evidence="1">
    <location>
        <begin position="1"/>
        <end position="37"/>
    </location>
</feature>
<feature type="compositionally biased region" description="Polar residues" evidence="1">
    <location>
        <begin position="785"/>
        <end position="795"/>
    </location>
</feature>
<keyword evidence="2" id="KW-1133">Transmembrane helix</keyword>